<name>A0ABR9P0E3_9ACTN</name>
<feature type="region of interest" description="Disordered" evidence="1">
    <location>
        <begin position="163"/>
        <end position="182"/>
    </location>
</feature>
<feature type="region of interest" description="Disordered" evidence="1">
    <location>
        <begin position="330"/>
        <end position="353"/>
    </location>
</feature>
<keyword evidence="3" id="KW-1185">Reference proteome</keyword>
<accession>A0ABR9P0E3</accession>
<evidence type="ECO:0000313" key="3">
    <source>
        <dbReference type="Proteomes" id="UP000806528"/>
    </source>
</evidence>
<dbReference type="Proteomes" id="UP000806528">
    <property type="component" value="Unassembled WGS sequence"/>
</dbReference>
<gene>
    <name evidence="2" type="ORF">IDM40_00805</name>
</gene>
<feature type="compositionally biased region" description="Low complexity" evidence="1">
    <location>
        <begin position="166"/>
        <end position="179"/>
    </location>
</feature>
<organism evidence="2 3">
    <name type="scientific">Nocardiopsis coralli</name>
    <dbReference type="NCBI Taxonomy" id="2772213"/>
    <lineage>
        <taxon>Bacteria</taxon>
        <taxon>Bacillati</taxon>
        <taxon>Actinomycetota</taxon>
        <taxon>Actinomycetes</taxon>
        <taxon>Streptosporangiales</taxon>
        <taxon>Nocardiopsidaceae</taxon>
        <taxon>Nocardiopsis</taxon>
    </lineage>
</organism>
<sequence length="391" mass="42557">MFLMVSPEHTDGPILTPRDVLRIPVVVRHAPARRQYLRWRKSTEAWPTPGGVPGAGEYMVDTTWREILESAVTVGRDLIPWLVHHPERAVHELLARTTPLTAYLSREEFQQADGGTRPRLVPSLAYTQGAEPSAQGAFAYRLGMTMAEWGCRSLMGLGMTTHGESAEPAGSAGWSSAGSRPDLHGFHPDEKRLWLVEAKGARSIGLPQLRRGRDQLLAGGALVQEVPHRLMLCGSSVEEEVFVTLDNVGAGGPEEWPQYLASPPVSPNDDGGAAAARAVGELTRSWMLVYFHLISVGQEQLSVVPVARHRALAAADRRSGLTLLEQDPATRELRSRVRGQPPQTTGDLSAREDAEDMLTAAVSGSGVRGRSLPCLVRRVREDAQRAGRGHP</sequence>
<reference evidence="2 3" key="1">
    <citation type="submission" date="2020-09" db="EMBL/GenBank/DDBJ databases">
        <title>Diversity and distribution of actinomycetes associated with coral in the coast of Hainan.</title>
        <authorList>
            <person name="Li F."/>
        </authorList>
    </citation>
    <scope>NUCLEOTIDE SEQUENCE [LARGE SCALE GENOMIC DNA]</scope>
    <source>
        <strain evidence="2 3">HNM0947</strain>
    </source>
</reference>
<dbReference type="RefSeq" id="WP_193119906.1">
    <property type="nucleotide sequence ID" value="NZ_JADBGI010000001.1"/>
</dbReference>
<evidence type="ECO:0000313" key="2">
    <source>
        <dbReference type="EMBL" id="MBE2997245.1"/>
    </source>
</evidence>
<protein>
    <submittedName>
        <fullName evidence="2">Uncharacterized protein</fullName>
    </submittedName>
</protein>
<comment type="caution">
    <text evidence="2">The sequence shown here is derived from an EMBL/GenBank/DDBJ whole genome shotgun (WGS) entry which is preliminary data.</text>
</comment>
<evidence type="ECO:0000256" key="1">
    <source>
        <dbReference type="SAM" id="MobiDB-lite"/>
    </source>
</evidence>
<proteinExistence type="predicted"/>
<dbReference type="EMBL" id="JADBGI010000001">
    <property type="protein sequence ID" value="MBE2997245.1"/>
    <property type="molecule type" value="Genomic_DNA"/>
</dbReference>